<dbReference type="InterPro" id="IPR006913">
    <property type="entry name" value="CENP-V/GFA"/>
</dbReference>
<sequence length="120" mass="13171">MAEQKKYTGGCHCGKVRFEATTDLSSVIECNCSICTKRGLLLSFVPSEQFAFVAGNEAALKDYQFNKKVVHHLFCPDCGIESFGTGQTPDGRKMYAVNVRCLDGVDLASLKRTPVDGRSR</sequence>
<evidence type="ECO:0000259" key="4">
    <source>
        <dbReference type="PROSITE" id="PS51891"/>
    </source>
</evidence>
<keyword evidence="2" id="KW-0479">Metal-binding</keyword>
<dbReference type="Pfam" id="PF04828">
    <property type="entry name" value="GFA"/>
    <property type="match status" value="1"/>
</dbReference>
<evidence type="ECO:0000256" key="3">
    <source>
        <dbReference type="ARBA" id="ARBA00022833"/>
    </source>
</evidence>
<accession>A0ABY9X481</accession>
<proteinExistence type="inferred from homology"/>
<dbReference type="EMBL" id="CP043494">
    <property type="protein sequence ID" value="WNG50206.1"/>
    <property type="molecule type" value="Genomic_DNA"/>
</dbReference>
<evidence type="ECO:0000256" key="1">
    <source>
        <dbReference type="ARBA" id="ARBA00005495"/>
    </source>
</evidence>
<dbReference type="RefSeq" id="WP_395809003.1">
    <property type="nucleotide sequence ID" value="NZ_CP043494.1"/>
</dbReference>
<evidence type="ECO:0000313" key="5">
    <source>
        <dbReference type="EMBL" id="WNG50206.1"/>
    </source>
</evidence>
<dbReference type="PANTHER" id="PTHR28620:SF1">
    <property type="entry name" value="CENP-V_GFA DOMAIN-CONTAINING PROTEIN"/>
    <property type="match status" value="1"/>
</dbReference>
<dbReference type="PROSITE" id="PS51891">
    <property type="entry name" value="CENP_V_GFA"/>
    <property type="match status" value="1"/>
</dbReference>
<dbReference type="SUPFAM" id="SSF51316">
    <property type="entry name" value="Mss4-like"/>
    <property type="match status" value="1"/>
</dbReference>
<keyword evidence="6" id="KW-1185">Reference proteome</keyword>
<dbReference type="Proteomes" id="UP001611383">
    <property type="component" value="Chromosome"/>
</dbReference>
<name>A0ABY9X481_9BACT</name>
<evidence type="ECO:0000313" key="6">
    <source>
        <dbReference type="Proteomes" id="UP001611383"/>
    </source>
</evidence>
<dbReference type="InterPro" id="IPR052355">
    <property type="entry name" value="CENP-V-like"/>
</dbReference>
<comment type="similarity">
    <text evidence="1">Belongs to the Gfa family.</text>
</comment>
<gene>
    <name evidence="5" type="ORF">F0U60_43320</name>
</gene>
<keyword evidence="3" id="KW-0862">Zinc</keyword>
<organism evidence="5 6">
    <name type="scientific">Archangium minus</name>
    <dbReference type="NCBI Taxonomy" id="83450"/>
    <lineage>
        <taxon>Bacteria</taxon>
        <taxon>Pseudomonadati</taxon>
        <taxon>Myxococcota</taxon>
        <taxon>Myxococcia</taxon>
        <taxon>Myxococcales</taxon>
        <taxon>Cystobacterineae</taxon>
        <taxon>Archangiaceae</taxon>
        <taxon>Archangium</taxon>
    </lineage>
</organism>
<reference evidence="5 6" key="1">
    <citation type="submission" date="2019-08" db="EMBL/GenBank/DDBJ databases">
        <title>Archangium and Cystobacter genomes.</title>
        <authorList>
            <person name="Chen I.-C.K."/>
            <person name="Wielgoss S."/>
        </authorList>
    </citation>
    <scope>NUCLEOTIDE SEQUENCE [LARGE SCALE GENOMIC DNA]</scope>
    <source>
        <strain evidence="5 6">Cbm 6</strain>
    </source>
</reference>
<feature type="domain" description="CENP-V/GFA" evidence="4">
    <location>
        <begin position="7"/>
        <end position="116"/>
    </location>
</feature>
<dbReference type="PANTHER" id="PTHR28620">
    <property type="entry name" value="CENTROMERE PROTEIN V"/>
    <property type="match status" value="1"/>
</dbReference>
<evidence type="ECO:0000256" key="2">
    <source>
        <dbReference type="ARBA" id="ARBA00022723"/>
    </source>
</evidence>
<protein>
    <submittedName>
        <fullName evidence="5">GFA family protein</fullName>
    </submittedName>
</protein>
<dbReference type="InterPro" id="IPR011057">
    <property type="entry name" value="Mss4-like_sf"/>
</dbReference>
<dbReference type="Gene3D" id="2.170.150.70">
    <property type="match status" value="1"/>
</dbReference>